<feature type="region of interest" description="Disordered" evidence="1">
    <location>
        <begin position="72"/>
        <end position="106"/>
    </location>
</feature>
<keyword evidence="3" id="KW-1185">Reference proteome</keyword>
<reference evidence="2 3" key="1">
    <citation type="submission" date="2024-11" db="EMBL/GenBank/DDBJ databases">
        <title>Chromosome-level genome assembly of Eucalyptus globulus Labill. provides insights into its genome evolution.</title>
        <authorList>
            <person name="Li X."/>
        </authorList>
    </citation>
    <scope>NUCLEOTIDE SEQUENCE [LARGE SCALE GENOMIC DNA]</scope>
    <source>
        <strain evidence="2">CL2024</strain>
        <tissue evidence="2">Fresh tender leaves</tissue>
    </source>
</reference>
<dbReference type="EMBL" id="JBJKBG010000010">
    <property type="protein sequence ID" value="KAL3719189.1"/>
    <property type="molecule type" value="Genomic_DNA"/>
</dbReference>
<name>A0ABD3IY84_EUCGL</name>
<protein>
    <submittedName>
        <fullName evidence="2">Uncharacterized protein</fullName>
    </submittedName>
</protein>
<evidence type="ECO:0000313" key="2">
    <source>
        <dbReference type="EMBL" id="KAL3719189.1"/>
    </source>
</evidence>
<proteinExistence type="predicted"/>
<organism evidence="2 3">
    <name type="scientific">Eucalyptus globulus</name>
    <name type="common">Tasmanian blue gum</name>
    <dbReference type="NCBI Taxonomy" id="34317"/>
    <lineage>
        <taxon>Eukaryota</taxon>
        <taxon>Viridiplantae</taxon>
        <taxon>Streptophyta</taxon>
        <taxon>Embryophyta</taxon>
        <taxon>Tracheophyta</taxon>
        <taxon>Spermatophyta</taxon>
        <taxon>Magnoliopsida</taxon>
        <taxon>eudicotyledons</taxon>
        <taxon>Gunneridae</taxon>
        <taxon>Pentapetalae</taxon>
        <taxon>rosids</taxon>
        <taxon>malvids</taxon>
        <taxon>Myrtales</taxon>
        <taxon>Myrtaceae</taxon>
        <taxon>Myrtoideae</taxon>
        <taxon>Eucalypteae</taxon>
        <taxon>Eucalyptus</taxon>
    </lineage>
</organism>
<dbReference type="AlphaFoldDB" id="A0ABD3IY84"/>
<evidence type="ECO:0000313" key="3">
    <source>
        <dbReference type="Proteomes" id="UP001634007"/>
    </source>
</evidence>
<accession>A0ABD3IY84</accession>
<sequence length="106" mass="11696">KDQEILKPSAVGPSSSIVLMESILKNASVMSGLLDEDYEDVASAMSSSFEELELNDSREPTINDDRIAEIETTPIKEDIPQVPAPSIEMTALPKQGTSRRRPPKRR</sequence>
<gene>
    <name evidence="2" type="ORF">ACJRO7_004186</name>
</gene>
<feature type="compositionally biased region" description="Basic residues" evidence="1">
    <location>
        <begin position="97"/>
        <end position="106"/>
    </location>
</feature>
<dbReference type="Proteomes" id="UP001634007">
    <property type="component" value="Unassembled WGS sequence"/>
</dbReference>
<evidence type="ECO:0000256" key="1">
    <source>
        <dbReference type="SAM" id="MobiDB-lite"/>
    </source>
</evidence>
<feature type="non-terminal residue" evidence="2">
    <location>
        <position position="1"/>
    </location>
</feature>
<comment type="caution">
    <text evidence="2">The sequence shown here is derived from an EMBL/GenBank/DDBJ whole genome shotgun (WGS) entry which is preliminary data.</text>
</comment>